<evidence type="ECO:0000313" key="1">
    <source>
        <dbReference type="Ensembl" id="ENSRBIP00000025423.1"/>
    </source>
</evidence>
<proteinExistence type="predicted"/>
<reference evidence="1 2" key="1">
    <citation type="submission" date="2016-06" db="EMBL/GenBank/DDBJ databases">
        <title>Genome of Rhinopithecus bieti.</title>
        <authorList>
            <person name="Wu"/>
            <person name="C.-I. and Zhang"/>
            <person name="Y."/>
        </authorList>
    </citation>
    <scope>NUCLEOTIDE SEQUENCE</scope>
</reference>
<organism evidence="1 2">
    <name type="scientific">Rhinopithecus bieti</name>
    <name type="common">Black snub-nosed monkey</name>
    <name type="synonym">Pygathrix bieti</name>
    <dbReference type="NCBI Taxonomy" id="61621"/>
    <lineage>
        <taxon>Eukaryota</taxon>
        <taxon>Metazoa</taxon>
        <taxon>Chordata</taxon>
        <taxon>Craniata</taxon>
        <taxon>Vertebrata</taxon>
        <taxon>Euteleostomi</taxon>
        <taxon>Mammalia</taxon>
        <taxon>Eutheria</taxon>
        <taxon>Euarchontoglires</taxon>
        <taxon>Primates</taxon>
        <taxon>Haplorrhini</taxon>
        <taxon>Catarrhini</taxon>
        <taxon>Cercopithecidae</taxon>
        <taxon>Colobinae</taxon>
        <taxon>Rhinopithecus</taxon>
    </lineage>
</organism>
<evidence type="ECO:0000313" key="2">
    <source>
        <dbReference type="Proteomes" id="UP000233180"/>
    </source>
</evidence>
<keyword evidence="2" id="KW-1185">Reference proteome</keyword>
<name>A0A2K6LPD7_RHIBE</name>
<protein>
    <submittedName>
        <fullName evidence="1">Uncharacterized protein</fullName>
    </submittedName>
</protein>
<dbReference type="AlphaFoldDB" id="A0A2K6LPD7"/>
<dbReference type="GeneTree" id="ENSGT00910000146978"/>
<sequence length="197" mass="21251">VKDVGPESCGQPTPCWPSPALEPVLGKASQHLGLENGQPLCLLELNWGGTECVLSSTGRTAACFLPITVYLPGRPGTTGSRLLLPTLTLLQDTTRWCWMLVLWSAKVQGHSPHGILRDQATGIGFGKGFHPDHCPSQVPRKPHHTPFPGQGKDLPATVCWECGWRGGEHGPGCVRSVEGVLWGKRCGFKVCVCRGWV</sequence>
<dbReference type="Ensembl" id="ENSRBIT00000049332.1">
    <property type="protein sequence ID" value="ENSRBIP00000025423.1"/>
    <property type="gene ID" value="ENSRBIG00000036591.1"/>
</dbReference>
<reference evidence="1" key="2">
    <citation type="submission" date="2025-08" db="UniProtKB">
        <authorList>
            <consortium name="Ensembl"/>
        </authorList>
    </citation>
    <scope>IDENTIFICATION</scope>
</reference>
<accession>A0A2K6LPD7</accession>
<dbReference type="Proteomes" id="UP000233180">
    <property type="component" value="Unassembled WGS sequence"/>
</dbReference>
<reference evidence="1" key="3">
    <citation type="submission" date="2025-09" db="UniProtKB">
        <authorList>
            <consortium name="Ensembl"/>
        </authorList>
    </citation>
    <scope>IDENTIFICATION</scope>
</reference>
<dbReference type="OMA" id="LWGKRCG"/>